<evidence type="ECO:0000256" key="1">
    <source>
        <dbReference type="SAM" id="SignalP"/>
    </source>
</evidence>
<feature type="signal peptide" evidence="1">
    <location>
        <begin position="1"/>
        <end position="23"/>
    </location>
</feature>
<sequence length="156" mass="16507">MKRILAILAVVASIFAVSSCDTAMHDGTSMYVTTVTISGLDNYKAFNYEGRTLVINGPFNGWSVWTTAACPSAVVSGGTATFTINTLISDPEFEYLIAPRVSPDTGGDYACVWDYKIGVSVNGDNAKVDNAWTGPGTDKTVTGTMAADGTVTWKVE</sequence>
<dbReference type="AlphaFoldDB" id="A0A7C3EBY2"/>
<name>A0A7C3EBY2_9SPIR</name>
<dbReference type="EMBL" id="DSVL01000083">
    <property type="protein sequence ID" value="HFH28414.1"/>
    <property type="molecule type" value="Genomic_DNA"/>
</dbReference>
<evidence type="ECO:0000313" key="2">
    <source>
        <dbReference type="EMBL" id="HFH28414.1"/>
    </source>
</evidence>
<reference evidence="2" key="1">
    <citation type="journal article" date="2020" name="mSystems">
        <title>Genome- and Community-Level Interaction Insights into Carbon Utilization and Element Cycling Functions of Hydrothermarchaeota in Hydrothermal Sediment.</title>
        <authorList>
            <person name="Zhou Z."/>
            <person name="Liu Y."/>
            <person name="Xu W."/>
            <person name="Pan J."/>
            <person name="Luo Z.H."/>
            <person name="Li M."/>
        </authorList>
    </citation>
    <scope>NUCLEOTIDE SEQUENCE [LARGE SCALE GENOMIC DNA]</scope>
    <source>
        <strain evidence="2">SpSt-503</strain>
    </source>
</reference>
<accession>A0A7C3EBY2</accession>
<proteinExistence type="predicted"/>
<protein>
    <submittedName>
        <fullName evidence="2">Uncharacterized protein</fullName>
    </submittedName>
</protein>
<comment type="caution">
    <text evidence="2">The sequence shown here is derived from an EMBL/GenBank/DDBJ whole genome shotgun (WGS) entry which is preliminary data.</text>
</comment>
<organism evidence="2">
    <name type="scientific">Gracilinema caldarium</name>
    <dbReference type="NCBI Taxonomy" id="215591"/>
    <lineage>
        <taxon>Bacteria</taxon>
        <taxon>Pseudomonadati</taxon>
        <taxon>Spirochaetota</taxon>
        <taxon>Spirochaetia</taxon>
        <taxon>Spirochaetales</taxon>
        <taxon>Breznakiellaceae</taxon>
        <taxon>Gracilinema</taxon>
    </lineage>
</organism>
<feature type="chain" id="PRO_5027664628" evidence="1">
    <location>
        <begin position="24"/>
        <end position="156"/>
    </location>
</feature>
<dbReference type="PROSITE" id="PS51257">
    <property type="entry name" value="PROKAR_LIPOPROTEIN"/>
    <property type="match status" value="1"/>
</dbReference>
<keyword evidence="1" id="KW-0732">Signal</keyword>
<gene>
    <name evidence="2" type="ORF">ENS59_02730</name>
</gene>